<dbReference type="SMART" id="SM00382">
    <property type="entry name" value="AAA"/>
    <property type="match status" value="1"/>
</dbReference>
<evidence type="ECO:0000256" key="1">
    <source>
        <dbReference type="ARBA" id="ARBA00022448"/>
    </source>
</evidence>
<evidence type="ECO:0000256" key="2">
    <source>
        <dbReference type="ARBA" id="ARBA00022741"/>
    </source>
</evidence>
<keyword evidence="6" id="KW-1185">Reference proteome</keyword>
<dbReference type="InterPro" id="IPR050763">
    <property type="entry name" value="ABC_transporter_ATP-binding"/>
</dbReference>
<comment type="caution">
    <text evidence="5">The sequence shown here is derived from an EMBL/GenBank/DDBJ whole genome shotgun (WGS) entry which is preliminary data.</text>
</comment>
<dbReference type="InterPro" id="IPR017871">
    <property type="entry name" value="ABC_transporter-like_CS"/>
</dbReference>
<dbReference type="InterPro" id="IPR003593">
    <property type="entry name" value="AAA+_ATPase"/>
</dbReference>
<dbReference type="PROSITE" id="PS00211">
    <property type="entry name" value="ABC_TRANSPORTER_1"/>
    <property type="match status" value="1"/>
</dbReference>
<name>A0A432ZRA3_9GAMM</name>
<keyword evidence="2" id="KW-0547">Nucleotide-binding</keyword>
<dbReference type="RefSeq" id="WP_126841865.1">
    <property type="nucleotide sequence ID" value="NZ_PIQH01000005.1"/>
</dbReference>
<dbReference type="CDD" id="cd03230">
    <property type="entry name" value="ABC_DR_subfamily_A"/>
    <property type="match status" value="1"/>
</dbReference>
<evidence type="ECO:0000313" key="5">
    <source>
        <dbReference type="EMBL" id="RUO80368.1"/>
    </source>
</evidence>
<keyword evidence="1" id="KW-0813">Transport</keyword>
<dbReference type="InterPro" id="IPR027417">
    <property type="entry name" value="P-loop_NTPase"/>
</dbReference>
<gene>
    <name evidence="5" type="ORF">CWI84_06985</name>
</gene>
<reference evidence="5 6" key="1">
    <citation type="journal article" date="2011" name="Front. Microbiol.">
        <title>Genomic signatures of strain selection and enhancement in Bacillus atrophaeus var. globigii, a historical biowarfare simulant.</title>
        <authorList>
            <person name="Gibbons H.S."/>
            <person name="Broomall S.M."/>
            <person name="McNew L.A."/>
            <person name="Daligault H."/>
            <person name="Chapman C."/>
            <person name="Bruce D."/>
            <person name="Karavis M."/>
            <person name="Krepps M."/>
            <person name="McGregor P.A."/>
            <person name="Hong C."/>
            <person name="Park K.H."/>
            <person name="Akmal A."/>
            <person name="Feldman A."/>
            <person name="Lin J.S."/>
            <person name="Chang W.E."/>
            <person name="Higgs B.W."/>
            <person name="Demirev P."/>
            <person name="Lindquist J."/>
            <person name="Liem A."/>
            <person name="Fochler E."/>
            <person name="Read T.D."/>
            <person name="Tapia R."/>
            <person name="Johnson S."/>
            <person name="Bishop-Lilly K.A."/>
            <person name="Detter C."/>
            <person name="Han C."/>
            <person name="Sozhamannan S."/>
            <person name="Rosenzweig C.N."/>
            <person name="Skowronski E.W."/>
        </authorList>
    </citation>
    <scope>NUCLEOTIDE SEQUENCE [LARGE SCALE GENOMIC DNA]</scope>
    <source>
        <strain evidence="5 6">CC-PW-9</strain>
    </source>
</reference>
<dbReference type="OrthoDB" id="9775490at2"/>
<dbReference type="Gene3D" id="3.40.50.300">
    <property type="entry name" value="P-loop containing nucleotide triphosphate hydrolases"/>
    <property type="match status" value="1"/>
</dbReference>
<dbReference type="GO" id="GO:0005524">
    <property type="term" value="F:ATP binding"/>
    <property type="evidence" value="ECO:0007669"/>
    <property type="project" value="UniProtKB-KW"/>
</dbReference>
<dbReference type="GO" id="GO:0016887">
    <property type="term" value="F:ATP hydrolysis activity"/>
    <property type="evidence" value="ECO:0007669"/>
    <property type="project" value="InterPro"/>
</dbReference>
<evidence type="ECO:0000256" key="3">
    <source>
        <dbReference type="ARBA" id="ARBA00022840"/>
    </source>
</evidence>
<dbReference type="PANTHER" id="PTHR42711">
    <property type="entry name" value="ABC TRANSPORTER ATP-BINDING PROTEIN"/>
    <property type="match status" value="1"/>
</dbReference>
<dbReference type="PANTHER" id="PTHR42711:SF17">
    <property type="entry name" value="ABC TRANSPORTER ATP-BINDING PROTEIN"/>
    <property type="match status" value="1"/>
</dbReference>
<evidence type="ECO:0000259" key="4">
    <source>
        <dbReference type="PROSITE" id="PS50893"/>
    </source>
</evidence>
<protein>
    <submittedName>
        <fullName evidence="5">ABC transporter ATP-binding protein</fullName>
    </submittedName>
</protein>
<organism evidence="5 6">
    <name type="scientific">Idiomarina tyrosinivorans</name>
    <dbReference type="NCBI Taxonomy" id="1445662"/>
    <lineage>
        <taxon>Bacteria</taxon>
        <taxon>Pseudomonadati</taxon>
        <taxon>Pseudomonadota</taxon>
        <taxon>Gammaproteobacteria</taxon>
        <taxon>Alteromonadales</taxon>
        <taxon>Idiomarinaceae</taxon>
        <taxon>Idiomarina</taxon>
    </lineage>
</organism>
<keyword evidence="3 5" id="KW-0067">ATP-binding</keyword>
<dbReference type="PROSITE" id="PS50893">
    <property type="entry name" value="ABC_TRANSPORTER_2"/>
    <property type="match status" value="1"/>
</dbReference>
<accession>A0A432ZRA3</accession>
<proteinExistence type="predicted"/>
<dbReference type="InterPro" id="IPR003439">
    <property type="entry name" value="ABC_transporter-like_ATP-bd"/>
</dbReference>
<feature type="domain" description="ABC transporter" evidence="4">
    <location>
        <begin position="6"/>
        <end position="233"/>
    </location>
</feature>
<dbReference type="AlphaFoldDB" id="A0A432ZRA3"/>
<dbReference type="Pfam" id="PF00005">
    <property type="entry name" value="ABC_tran"/>
    <property type="match status" value="1"/>
</dbReference>
<dbReference type="Proteomes" id="UP000287996">
    <property type="component" value="Unassembled WGS sequence"/>
</dbReference>
<dbReference type="SUPFAM" id="SSF52540">
    <property type="entry name" value="P-loop containing nucleoside triphosphate hydrolases"/>
    <property type="match status" value="1"/>
</dbReference>
<sequence length="298" mass="33096">MKTLLAEMQQLNAGYGSQAVLENVNLTIAAGEVVAVLGINGAGKTTLIKSLLGLMPYQCEHFSLLGYQQHDQRRAANIKQQLGVMLQLGSVSATLTVAEQLLVFRHYYANPKSLAELLEIADLEAVQHHRCGDLSAGQQQRLLLALALCGNPRLLFLDEPTVGMDIHARRRLWQQIAELRQQQVGMLLTTHYLEEAEQLADRVVVLHQGRVIANDSVSSLKSRLNYQRIRCRSSLSQQQLWQLPGVVDVSSERLLTITSKSAPDTLRALLNQDPDLQDLDVQMLSLEHIFLHLTGGQA</sequence>
<dbReference type="EMBL" id="PIQH01000005">
    <property type="protein sequence ID" value="RUO80368.1"/>
    <property type="molecule type" value="Genomic_DNA"/>
</dbReference>
<evidence type="ECO:0000313" key="6">
    <source>
        <dbReference type="Proteomes" id="UP000287996"/>
    </source>
</evidence>